<feature type="transmembrane region" description="Helical" evidence="1">
    <location>
        <begin position="23"/>
        <end position="40"/>
    </location>
</feature>
<dbReference type="Proteomes" id="UP000015382">
    <property type="component" value="Chromosome"/>
</dbReference>
<proteinExistence type="predicted"/>
<reference evidence="2 3" key="1">
    <citation type="journal article" date="2013" name="Genome Biol. Evol.">
        <title>Small, smaller, smallest: the origins and evolution of ancient dual symbioses in a Phloem-feeding insect.</title>
        <authorList>
            <person name="Bennett G.M."/>
            <person name="Moran N.A."/>
        </authorList>
    </citation>
    <scope>NUCLEOTIDE SEQUENCE [LARGE SCALE GENOMIC DNA]</scope>
    <source>
        <strain evidence="2 3">ALF</strain>
    </source>
</reference>
<dbReference type="EMBL" id="CP006059">
    <property type="protein sequence ID" value="AGS33276.1"/>
    <property type="molecule type" value="Genomic_DNA"/>
</dbReference>
<organism evidence="2 3">
    <name type="scientific">Candidatus Nasuia deltocephalinicola str. NAS-ALF</name>
    <dbReference type="NCBI Taxonomy" id="1343077"/>
    <lineage>
        <taxon>Bacteria</taxon>
        <taxon>Pseudomonadati</taxon>
        <taxon>Pseudomonadota</taxon>
        <taxon>Betaproteobacteria</taxon>
        <taxon>Candidatus Nasuia</taxon>
    </lineage>
</organism>
<dbReference type="KEGG" id="ndl:NASALF_147"/>
<evidence type="ECO:0000313" key="3">
    <source>
        <dbReference type="Proteomes" id="UP000015382"/>
    </source>
</evidence>
<dbReference type="HOGENOM" id="CLU_2449145_0_0_4"/>
<keyword evidence="1" id="KW-0812">Transmembrane</keyword>
<sequence>MFKCFNSIIKCCKILNLIDSNYIIIYFLGFFKIFKFFFFLKNFFTKSIVNFNFTLKKKKKLKNYNSCKFNIYNQKKFFKFLDLQNFYKF</sequence>
<name>S5TEC3_9PROT</name>
<evidence type="ECO:0000313" key="2">
    <source>
        <dbReference type="EMBL" id="AGS33276.1"/>
    </source>
</evidence>
<protein>
    <submittedName>
        <fullName evidence="2">Uncharacterized protein</fullName>
    </submittedName>
</protein>
<keyword evidence="1" id="KW-0472">Membrane</keyword>
<accession>S5TEC3</accession>
<keyword evidence="3" id="KW-1185">Reference proteome</keyword>
<keyword evidence="1" id="KW-1133">Transmembrane helix</keyword>
<evidence type="ECO:0000256" key="1">
    <source>
        <dbReference type="SAM" id="Phobius"/>
    </source>
</evidence>
<gene>
    <name evidence="2" type="ORF">NASALF_147</name>
</gene>
<dbReference type="AlphaFoldDB" id="S5TEC3"/>